<accession>A0A3B0WIH7</accession>
<name>A0A3B0WIH7_9ZZZZ</name>
<evidence type="ECO:0000313" key="3">
    <source>
        <dbReference type="EMBL" id="VAW43364.1"/>
    </source>
</evidence>
<evidence type="ECO:0000256" key="1">
    <source>
        <dbReference type="ARBA" id="ARBA00022801"/>
    </source>
</evidence>
<dbReference type="Gene3D" id="2.40.70.10">
    <property type="entry name" value="Acid Proteases"/>
    <property type="match status" value="1"/>
</dbReference>
<dbReference type="PROSITE" id="PS00141">
    <property type="entry name" value="ASP_PROTEASE"/>
    <property type="match status" value="1"/>
</dbReference>
<dbReference type="GO" id="GO:0006508">
    <property type="term" value="P:proteolysis"/>
    <property type="evidence" value="ECO:0007669"/>
    <property type="project" value="InterPro"/>
</dbReference>
<keyword evidence="1" id="KW-0378">Hydrolase</keyword>
<dbReference type="GO" id="GO:0004190">
    <property type="term" value="F:aspartic-type endopeptidase activity"/>
    <property type="evidence" value="ECO:0007669"/>
    <property type="project" value="InterPro"/>
</dbReference>
<gene>
    <name evidence="3" type="ORF">MNBD_CHLOROFLEXI01-3745</name>
</gene>
<dbReference type="InterPro" id="IPR021109">
    <property type="entry name" value="Peptidase_aspartic_dom_sf"/>
</dbReference>
<proteinExistence type="predicted"/>
<dbReference type="InterPro" id="IPR001995">
    <property type="entry name" value="Peptidase_A2_cat"/>
</dbReference>
<evidence type="ECO:0000259" key="2">
    <source>
        <dbReference type="PROSITE" id="PS50175"/>
    </source>
</evidence>
<dbReference type="SUPFAM" id="SSF50630">
    <property type="entry name" value="Acid proteases"/>
    <property type="match status" value="1"/>
</dbReference>
<dbReference type="Pfam" id="PF13975">
    <property type="entry name" value="gag-asp_proteas"/>
    <property type="match status" value="1"/>
</dbReference>
<organism evidence="3">
    <name type="scientific">hydrothermal vent metagenome</name>
    <dbReference type="NCBI Taxonomy" id="652676"/>
    <lineage>
        <taxon>unclassified sequences</taxon>
        <taxon>metagenomes</taxon>
        <taxon>ecological metagenomes</taxon>
    </lineage>
</organism>
<sequence>MYVYSSDYESEKYYPAAPVIKIGVAKSGQKERSTQIAALIDSGADATMLPVDLLQVVNARYSMTRQMRGVGDRPIAVEMYLVTLFIGEFAFPGIEVIAAAENSEALVGRDVLNQMVVTLNGLANVVEMSQ</sequence>
<dbReference type="InterPro" id="IPR001969">
    <property type="entry name" value="Aspartic_peptidase_AS"/>
</dbReference>
<dbReference type="EMBL" id="UOEU01001071">
    <property type="protein sequence ID" value="VAW43364.1"/>
    <property type="molecule type" value="Genomic_DNA"/>
</dbReference>
<protein>
    <recommendedName>
        <fullName evidence="2">Peptidase A2 domain-containing protein</fullName>
    </recommendedName>
</protein>
<feature type="domain" description="Peptidase A2" evidence="2">
    <location>
        <begin position="36"/>
        <end position="111"/>
    </location>
</feature>
<dbReference type="PROSITE" id="PS50175">
    <property type="entry name" value="ASP_PROT_RETROV"/>
    <property type="match status" value="1"/>
</dbReference>
<dbReference type="AlphaFoldDB" id="A0A3B0WIH7"/>
<reference evidence="3" key="1">
    <citation type="submission" date="2018-06" db="EMBL/GenBank/DDBJ databases">
        <authorList>
            <person name="Zhirakovskaya E."/>
        </authorList>
    </citation>
    <scope>NUCLEOTIDE SEQUENCE</scope>
</reference>